<evidence type="ECO:0000313" key="2">
    <source>
        <dbReference type="EMBL" id="KAF9998388.1"/>
    </source>
</evidence>
<evidence type="ECO:0000313" key="3">
    <source>
        <dbReference type="Proteomes" id="UP000703661"/>
    </source>
</evidence>
<feature type="compositionally biased region" description="Polar residues" evidence="1">
    <location>
        <begin position="1"/>
        <end position="12"/>
    </location>
</feature>
<comment type="caution">
    <text evidence="2">The sequence shown here is derived from an EMBL/GenBank/DDBJ whole genome shotgun (WGS) entry which is preliminary data.</text>
</comment>
<sequence>MIDGNSKNPSAHQQHDGQDEKKTKKLKPNQDNAGPSHDQGNNPTTTPVGGSVVGKAGGFVYKRDRGMQGLNEVEDEDMEDMEDSEDQNMVSNEWHQVQRAKDRCFSAVVPLDYLFGTTAREKKQELEELMINNYVHCTEGPTKIKMETGDPCFKFSVETKDELEKLLEIPMEIAHPDGIVEQVMMFTRVDNSRRVSELERTVEVYGLHPRTA</sequence>
<dbReference type="EMBL" id="JAAAID010003375">
    <property type="protein sequence ID" value="KAF9998388.1"/>
    <property type="molecule type" value="Genomic_DNA"/>
</dbReference>
<dbReference type="AlphaFoldDB" id="A0A9P6MG31"/>
<feature type="non-terminal residue" evidence="2">
    <location>
        <position position="212"/>
    </location>
</feature>
<accession>A0A9P6MG31</accession>
<proteinExistence type="predicted"/>
<organism evidence="2 3">
    <name type="scientific">Entomortierella chlamydospora</name>
    <dbReference type="NCBI Taxonomy" id="101097"/>
    <lineage>
        <taxon>Eukaryota</taxon>
        <taxon>Fungi</taxon>
        <taxon>Fungi incertae sedis</taxon>
        <taxon>Mucoromycota</taxon>
        <taxon>Mortierellomycotina</taxon>
        <taxon>Mortierellomycetes</taxon>
        <taxon>Mortierellales</taxon>
        <taxon>Mortierellaceae</taxon>
        <taxon>Entomortierella</taxon>
    </lineage>
</organism>
<feature type="region of interest" description="Disordered" evidence="1">
    <location>
        <begin position="1"/>
        <end position="70"/>
    </location>
</feature>
<dbReference type="Proteomes" id="UP000703661">
    <property type="component" value="Unassembled WGS sequence"/>
</dbReference>
<evidence type="ECO:0000256" key="1">
    <source>
        <dbReference type="SAM" id="MobiDB-lite"/>
    </source>
</evidence>
<feature type="compositionally biased region" description="Basic and acidic residues" evidence="1">
    <location>
        <begin position="13"/>
        <end position="22"/>
    </location>
</feature>
<keyword evidence="3" id="KW-1185">Reference proteome</keyword>
<gene>
    <name evidence="2" type="ORF">BGZ80_006794</name>
</gene>
<protein>
    <submittedName>
        <fullName evidence="2">Uncharacterized protein</fullName>
    </submittedName>
</protein>
<feature type="compositionally biased region" description="Polar residues" evidence="1">
    <location>
        <begin position="29"/>
        <end position="48"/>
    </location>
</feature>
<reference evidence="2" key="1">
    <citation type="journal article" date="2020" name="Fungal Divers.">
        <title>Resolving the Mortierellaceae phylogeny through synthesis of multi-gene phylogenetics and phylogenomics.</title>
        <authorList>
            <person name="Vandepol N."/>
            <person name="Liber J."/>
            <person name="Desiro A."/>
            <person name="Na H."/>
            <person name="Kennedy M."/>
            <person name="Barry K."/>
            <person name="Grigoriev I.V."/>
            <person name="Miller A.N."/>
            <person name="O'Donnell K."/>
            <person name="Stajich J.E."/>
            <person name="Bonito G."/>
        </authorList>
    </citation>
    <scope>NUCLEOTIDE SEQUENCE</scope>
    <source>
        <strain evidence="2">NRRL 2769</strain>
    </source>
</reference>
<name>A0A9P6MG31_9FUNG</name>